<protein>
    <submittedName>
        <fullName evidence="5">Nucleotidyltransferase family protein</fullName>
    </submittedName>
</protein>
<reference evidence="6" key="1">
    <citation type="submission" date="2017-12" db="EMBL/GenBank/DDBJ databases">
        <title>Whole genome sequencing of Acidipropionibacterium jensenii strains JS279 and JS280.</title>
        <authorList>
            <person name="Deptula P."/>
            <person name="Laine P."/>
            <person name="Smolander O.-P."/>
            <person name="Paulin L."/>
            <person name="Auvinen P."/>
            <person name="Varmanen P."/>
        </authorList>
    </citation>
    <scope>NUCLEOTIDE SEQUENCE [LARGE SCALE GENOMIC DNA]</scope>
    <source>
        <strain evidence="6">JS280</strain>
    </source>
</reference>
<dbReference type="PANTHER" id="PTHR43584">
    <property type="entry name" value="NUCLEOTIDYL TRANSFERASE"/>
    <property type="match status" value="1"/>
</dbReference>
<dbReference type="PANTHER" id="PTHR43584:SF8">
    <property type="entry name" value="N-ACETYLMURAMATE ALPHA-1-PHOSPHATE URIDYLYLTRANSFERASE"/>
    <property type="match status" value="1"/>
</dbReference>
<dbReference type="KEGG" id="aji:C0Z10_02680"/>
<evidence type="ECO:0000259" key="4">
    <source>
        <dbReference type="Pfam" id="PF00483"/>
    </source>
</evidence>
<gene>
    <name evidence="5" type="ORF">C0Z10_02680</name>
</gene>
<evidence type="ECO:0000256" key="3">
    <source>
        <dbReference type="SAM" id="MobiDB-lite"/>
    </source>
</evidence>
<feature type="compositionally biased region" description="Basic and acidic residues" evidence="3">
    <location>
        <begin position="11"/>
        <end position="28"/>
    </location>
</feature>
<keyword evidence="2" id="KW-0548">Nucleotidyltransferase</keyword>
<evidence type="ECO:0000256" key="1">
    <source>
        <dbReference type="ARBA" id="ARBA00022679"/>
    </source>
</evidence>
<dbReference type="EMBL" id="CP025570">
    <property type="protein sequence ID" value="AZZ38829.1"/>
    <property type="molecule type" value="Genomic_DNA"/>
</dbReference>
<keyword evidence="1 5" id="KW-0808">Transferase</keyword>
<dbReference type="Pfam" id="PF00483">
    <property type="entry name" value="NTP_transferase"/>
    <property type="match status" value="1"/>
</dbReference>
<accession>A0A3Q9UJS9</accession>
<evidence type="ECO:0000256" key="2">
    <source>
        <dbReference type="ARBA" id="ARBA00022695"/>
    </source>
</evidence>
<dbReference type="InterPro" id="IPR029044">
    <property type="entry name" value="Nucleotide-diphossugar_trans"/>
</dbReference>
<dbReference type="Gene3D" id="3.90.550.10">
    <property type="entry name" value="Spore Coat Polysaccharide Biosynthesis Protein SpsA, Chain A"/>
    <property type="match status" value="1"/>
</dbReference>
<dbReference type="CDD" id="cd04181">
    <property type="entry name" value="NTP_transferase"/>
    <property type="match status" value="1"/>
</dbReference>
<organism evidence="5 6">
    <name type="scientific">Acidipropionibacterium jensenii</name>
    <dbReference type="NCBI Taxonomy" id="1749"/>
    <lineage>
        <taxon>Bacteria</taxon>
        <taxon>Bacillati</taxon>
        <taxon>Actinomycetota</taxon>
        <taxon>Actinomycetes</taxon>
        <taxon>Propionibacteriales</taxon>
        <taxon>Propionibacteriaceae</taxon>
        <taxon>Acidipropionibacterium</taxon>
    </lineage>
</organism>
<evidence type="ECO:0000313" key="5">
    <source>
        <dbReference type="EMBL" id="AZZ38829.1"/>
    </source>
</evidence>
<proteinExistence type="predicted"/>
<dbReference type="Proteomes" id="UP000285875">
    <property type="component" value="Chromosome"/>
</dbReference>
<evidence type="ECO:0000313" key="6">
    <source>
        <dbReference type="Proteomes" id="UP000285875"/>
    </source>
</evidence>
<feature type="domain" description="Nucleotidyl transferase" evidence="4">
    <location>
        <begin position="70"/>
        <end position="268"/>
    </location>
</feature>
<feature type="region of interest" description="Disordered" evidence="3">
    <location>
        <begin position="1"/>
        <end position="28"/>
    </location>
</feature>
<dbReference type="GO" id="GO:0016779">
    <property type="term" value="F:nucleotidyltransferase activity"/>
    <property type="evidence" value="ECO:0007669"/>
    <property type="project" value="UniProtKB-KW"/>
</dbReference>
<dbReference type="AlphaFoldDB" id="A0A3Q9UJS9"/>
<dbReference type="InterPro" id="IPR005835">
    <property type="entry name" value="NTP_transferase_dom"/>
</dbReference>
<dbReference type="InterPro" id="IPR050065">
    <property type="entry name" value="GlmU-like"/>
</dbReference>
<dbReference type="SUPFAM" id="SSF53448">
    <property type="entry name" value="Nucleotide-diphospho-sugar transferases"/>
    <property type="match status" value="1"/>
</dbReference>
<sequence length="301" mass="32314">MTDAVDAPLDPARHPDAPGDLDTPRQDRISYGRPHRAVIMARGLGTRMRKAAEGVVLADGQAAAAAAGVKAMITLNDRPFLDHVISTLADVGYDQICLVIGPEHQMIRDYYDGQHTSRVTISYAVQAEPLGTADAIAAAESFAGEDRVLVINSDNFYPGRAVAQLAGVPASATLGFSKRAMIAESNIDPDRIAAFALLRADADHQLAEIIEKPAPEVVAAAGDDALVSMNCFLLTPRIFEACRRIDKSARGEYEIVDAVRWMVRHGERFDVVPVEAGVLDMSNRGDIAAMEAALGDKRIVL</sequence>
<name>A0A3Q9UJS9_9ACTN</name>